<sequence length="69" mass="7947">MNEDTLKGQWKQLKGKAKAAWGDLTDDELTQVEGNAERLAGLVQERYGRTREEAEREVNDFFESNRGPY</sequence>
<reference evidence="3 4" key="1">
    <citation type="submission" date="2023-08" db="EMBL/GenBank/DDBJ databases">
        <title>Alcaligenaceae gen. nov., a novel taxon isolated from the sludge of Yixing Pesticide Factory.</title>
        <authorList>
            <person name="Ruan L."/>
        </authorList>
    </citation>
    <scope>NUCLEOTIDE SEQUENCE [LARGE SCALE GENOMIC DNA]</scope>
    <source>
        <strain evidence="3 4">LG-2</strain>
    </source>
</reference>
<dbReference type="InterPro" id="IPR036629">
    <property type="entry name" value="YjbJ_sf"/>
</dbReference>
<evidence type="ECO:0000259" key="2">
    <source>
        <dbReference type="Pfam" id="PF05532"/>
    </source>
</evidence>
<dbReference type="Gene3D" id="1.10.1470.10">
    <property type="entry name" value="YjbJ"/>
    <property type="match status" value="1"/>
</dbReference>
<comment type="similarity">
    <text evidence="1">Belongs to the UPF0337 (CsbD) family.</text>
</comment>
<name>A0ABU1D6D6_9BURK</name>
<evidence type="ECO:0000256" key="1">
    <source>
        <dbReference type="ARBA" id="ARBA00009129"/>
    </source>
</evidence>
<keyword evidence="4" id="KW-1185">Reference proteome</keyword>
<evidence type="ECO:0000313" key="3">
    <source>
        <dbReference type="EMBL" id="MDR4125999.1"/>
    </source>
</evidence>
<dbReference type="Pfam" id="PF05532">
    <property type="entry name" value="CsbD"/>
    <property type="match status" value="1"/>
</dbReference>
<organism evidence="3 4">
    <name type="scientific">Yanghanlia caeni</name>
    <dbReference type="NCBI Taxonomy" id="3064283"/>
    <lineage>
        <taxon>Bacteria</taxon>
        <taxon>Pseudomonadati</taxon>
        <taxon>Pseudomonadota</taxon>
        <taxon>Betaproteobacteria</taxon>
        <taxon>Burkholderiales</taxon>
        <taxon>Alcaligenaceae</taxon>
        <taxon>Yanghanlia</taxon>
    </lineage>
</organism>
<dbReference type="InterPro" id="IPR008462">
    <property type="entry name" value="CsbD"/>
</dbReference>
<dbReference type="RefSeq" id="WP_165279661.1">
    <property type="nucleotide sequence ID" value="NZ_JAUZQE010000016.1"/>
</dbReference>
<dbReference type="InterPro" id="IPR050423">
    <property type="entry name" value="UPF0337_stress_rsp"/>
</dbReference>
<dbReference type="InterPro" id="IPR026042">
    <property type="entry name" value="YjbJ"/>
</dbReference>
<evidence type="ECO:0000313" key="4">
    <source>
        <dbReference type="Proteomes" id="UP001232156"/>
    </source>
</evidence>
<dbReference type="PANTHER" id="PTHR34977:SF1">
    <property type="entry name" value="UPF0337 PROTEIN YJBJ"/>
    <property type="match status" value="1"/>
</dbReference>
<dbReference type="PIRSF" id="PIRSF039008">
    <property type="entry name" value="YjbJ"/>
    <property type="match status" value="1"/>
</dbReference>
<dbReference type="Proteomes" id="UP001232156">
    <property type="component" value="Unassembled WGS sequence"/>
</dbReference>
<protein>
    <submittedName>
        <fullName evidence="3">CsbD family protein</fullName>
    </submittedName>
</protein>
<gene>
    <name evidence="3" type="ORF">Q8947_08380</name>
</gene>
<accession>A0ABU1D6D6</accession>
<comment type="caution">
    <text evidence="3">The sequence shown here is derived from an EMBL/GenBank/DDBJ whole genome shotgun (WGS) entry which is preliminary data.</text>
</comment>
<feature type="domain" description="CsbD-like" evidence="2">
    <location>
        <begin position="4"/>
        <end position="56"/>
    </location>
</feature>
<dbReference type="EMBL" id="JAUZQE010000016">
    <property type="protein sequence ID" value="MDR4125999.1"/>
    <property type="molecule type" value="Genomic_DNA"/>
</dbReference>
<dbReference type="SUPFAM" id="SSF69047">
    <property type="entry name" value="Hypothetical protein YjbJ"/>
    <property type="match status" value="1"/>
</dbReference>
<proteinExistence type="inferred from homology"/>
<dbReference type="PANTHER" id="PTHR34977">
    <property type="entry name" value="UPF0337 PROTEIN YJBJ"/>
    <property type="match status" value="1"/>
</dbReference>